<dbReference type="GO" id="GO:0043565">
    <property type="term" value="F:sequence-specific DNA binding"/>
    <property type="evidence" value="ECO:0007669"/>
    <property type="project" value="TreeGrafter"/>
</dbReference>
<dbReference type="Gene3D" id="3.40.190.290">
    <property type="match status" value="1"/>
</dbReference>
<dbReference type="InterPro" id="IPR036388">
    <property type="entry name" value="WH-like_DNA-bd_sf"/>
</dbReference>
<keyword evidence="7" id="KW-1185">Reference proteome</keyword>
<dbReference type="Proteomes" id="UP000325811">
    <property type="component" value="Chromosome II"/>
</dbReference>
<gene>
    <name evidence="6" type="ORF">PDMSB3_3052</name>
</gene>
<dbReference type="Gene3D" id="1.10.10.10">
    <property type="entry name" value="Winged helix-like DNA-binding domain superfamily/Winged helix DNA-binding domain"/>
    <property type="match status" value="1"/>
</dbReference>
<evidence type="ECO:0000256" key="3">
    <source>
        <dbReference type="ARBA" id="ARBA00023125"/>
    </source>
</evidence>
<evidence type="ECO:0000256" key="4">
    <source>
        <dbReference type="ARBA" id="ARBA00023163"/>
    </source>
</evidence>
<organism evidence="6 7">
    <name type="scientific">Paraburkholderia dioscoreae</name>
    <dbReference type="NCBI Taxonomy" id="2604047"/>
    <lineage>
        <taxon>Bacteria</taxon>
        <taxon>Pseudomonadati</taxon>
        <taxon>Pseudomonadota</taxon>
        <taxon>Betaproteobacteria</taxon>
        <taxon>Burkholderiales</taxon>
        <taxon>Burkholderiaceae</taxon>
        <taxon>Paraburkholderia</taxon>
    </lineage>
</organism>
<dbReference type="SUPFAM" id="SSF46785">
    <property type="entry name" value="Winged helix' DNA-binding domain"/>
    <property type="match status" value="1"/>
</dbReference>
<dbReference type="InterPro" id="IPR058163">
    <property type="entry name" value="LysR-type_TF_proteobact-type"/>
</dbReference>
<accession>A0A5Q4Z3T1</accession>
<dbReference type="AlphaFoldDB" id="A0A5Q4Z3T1"/>
<dbReference type="PROSITE" id="PS50931">
    <property type="entry name" value="HTH_LYSR"/>
    <property type="match status" value="1"/>
</dbReference>
<dbReference type="RefSeq" id="WP_007178354.1">
    <property type="nucleotide sequence ID" value="NZ_LR699554.1"/>
</dbReference>
<evidence type="ECO:0000259" key="5">
    <source>
        <dbReference type="PROSITE" id="PS50931"/>
    </source>
</evidence>
<keyword evidence="4" id="KW-0804">Transcription</keyword>
<feature type="domain" description="HTH lysR-type" evidence="5">
    <location>
        <begin position="17"/>
        <end position="74"/>
    </location>
</feature>
<dbReference type="PANTHER" id="PTHR30537:SF72">
    <property type="entry name" value="LYSR FAMILY TRANSCRIPTIONAL REGULATOR"/>
    <property type="match status" value="1"/>
</dbReference>
<sequence length="339" mass="36613">MARHSLHTSAEETNIMDTLRSMRIFTLVAQAGSFSAVARSLNLTTGAVSRAVSELEERLKVRLLHRTSRRVTLTEQGKIYSRSALRILADVADAEGEARSAHETPEGVLRVALNEAVGQEWVMLAAGEYRKLYPNVAVQLKSFVQPPDLFSGIADVALISASSLADSDLVCRVLGTTRNILCASPAYLREHRAPRELRGLKSHAGLVADVPGLPSYDWFFDRTQDDGALPMSGKLIVTSVDSLICAMRQGMGIGMVPAIAVAGGLRDGSLLRVLPAHTGGSMNIYALYPSRRFVDAKIRTWIEFLQQFVARLTAATNDLHDGIGECAAGEVPSDSLNAA</sequence>
<dbReference type="SUPFAM" id="SSF53850">
    <property type="entry name" value="Periplasmic binding protein-like II"/>
    <property type="match status" value="1"/>
</dbReference>
<dbReference type="CDD" id="cd08422">
    <property type="entry name" value="PBP2_CrgA_like"/>
    <property type="match status" value="1"/>
</dbReference>
<dbReference type="Pfam" id="PF00126">
    <property type="entry name" value="HTH_1"/>
    <property type="match status" value="1"/>
</dbReference>
<dbReference type="GO" id="GO:0003700">
    <property type="term" value="F:DNA-binding transcription factor activity"/>
    <property type="evidence" value="ECO:0007669"/>
    <property type="project" value="InterPro"/>
</dbReference>
<comment type="similarity">
    <text evidence="1">Belongs to the LysR transcriptional regulatory family.</text>
</comment>
<evidence type="ECO:0000313" key="6">
    <source>
        <dbReference type="EMBL" id="VVD34336.1"/>
    </source>
</evidence>
<dbReference type="EMBL" id="LR699554">
    <property type="protein sequence ID" value="VVD34336.1"/>
    <property type="molecule type" value="Genomic_DNA"/>
</dbReference>
<name>A0A5Q4Z3T1_9BURK</name>
<dbReference type="KEGG" id="pdio:PDMSB3_3052.1"/>
<reference evidence="6 7" key="1">
    <citation type="submission" date="2019-08" db="EMBL/GenBank/DDBJ databases">
        <authorList>
            <person name="Herpell B J."/>
        </authorList>
    </citation>
    <scope>NUCLEOTIDE SEQUENCE [LARGE SCALE GENOMIC DNA]</scope>
    <source>
        <strain evidence="7">Msb3</strain>
    </source>
</reference>
<dbReference type="FunFam" id="1.10.10.10:FF:000001">
    <property type="entry name" value="LysR family transcriptional regulator"/>
    <property type="match status" value="1"/>
</dbReference>
<dbReference type="GO" id="GO:0006351">
    <property type="term" value="P:DNA-templated transcription"/>
    <property type="evidence" value="ECO:0007669"/>
    <property type="project" value="TreeGrafter"/>
</dbReference>
<dbReference type="InterPro" id="IPR005119">
    <property type="entry name" value="LysR_subst-bd"/>
</dbReference>
<dbReference type="Pfam" id="PF03466">
    <property type="entry name" value="LysR_substrate"/>
    <property type="match status" value="1"/>
</dbReference>
<dbReference type="InterPro" id="IPR036390">
    <property type="entry name" value="WH_DNA-bd_sf"/>
</dbReference>
<protein>
    <submittedName>
        <fullName evidence="6">Transcriptional regulator</fullName>
    </submittedName>
</protein>
<keyword evidence="2" id="KW-0805">Transcription regulation</keyword>
<evidence type="ECO:0000256" key="1">
    <source>
        <dbReference type="ARBA" id="ARBA00009437"/>
    </source>
</evidence>
<dbReference type="PANTHER" id="PTHR30537">
    <property type="entry name" value="HTH-TYPE TRANSCRIPTIONAL REGULATOR"/>
    <property type="match status" value="1"/>
</dbReference>
<keyword evidence="3" id="KW-0238">DNA-binding</keyword>
<evidence type="ECO:0000256" key="2">
    <source>
        <dbReference type="ARBA" id="ARBA00023015"/>
    </source>
</evidence>
<dbReference type="InterPro" id="IPR000847">
    <property type="entry name" value="LysR_HTH_N"/>
</dbReference>
<proteinExistence type="inferred from homology"/>
<evidence type="ECO:0000313" key="7">
    <source>
        <dbReference type="Proteomes" id="UP000325811"/>
    </source>
</evidence>